<dbReference type="InterPro" id="IPR050767">
    <property type="entry name" value="Sel1_AlgK"/>
</dbReference>
<reference evidence="1 3" key="1">
    <citation type="submission" date="2016-11" db="EMBL/GenBank/DDBJ databases">
        <authorList>
            <person name="Jaros S."/>
            <person name="Januszkiewicz K."/>
            <person name="Wedrychowicz H."/>
        </authorList>
    </citation>
    <scope>NUCLEOTIDE SEQUENCE [LARGE SCALE GENOMIC DNA]</scope>
    <source>
        <strain evidence="1 3">DSM 784</strain>
    </source>
</reference>
<reference evidence="2 4" key="2">
    <citation type="submission" date="2023-11" db="EMBL/GenBank/DDBJ databases">
        <title>MicrobeMod: A computational toolkit for identifying prokaryotic methylation and restriction-modification with nanopore sequencing.</title>
        <authorList>
            <person name="Crits-Christoph A."/>
            <person name="Kang S.C."/>
            <person name="Lee H."/>
            <person name="Ostrov N."/>
        </authorList>
    </citation>
    <scope>NUCLEOTIDE SEQUENCE [LARGE SCALE GENOMIC DNA]</scope>
    <source>
        <strain evidence="2 4">ATCC 23090</strain>
    </source>
</reference>
<dbReference type="SMART" id="SM00671">
    <property type="entry name" value="SEL1"/>
    <property type="match status" value="5"/>
</dbReference>
<evidence type="ECO:0000313" key="4">
    <source>
        <dbReference type="Proteomes" id="UP001326715"/>
    </source>
</evidence>
<dbReference type="Proteomes" id="UP000183788">
    <property type="component" value="Unassembled WGS sequence"/>
</dbReference>
<dbReference type="Gene3D" id="1.25.40.10">
    <property type="entry name" value="Tetratricopeptide repeat domain"/>
    <property type="match status" value="1"/>
</dbReference>
<protein>
    <submittedName>
        <fullName evidence="2">SEL1-like repeat protein</fullName>
    </submittedName>
    <submittedName>
        <fullName evidence="1">TPR repeat</fullName>
    </submittedName>
</protein>
<dbReference type="PANTHER" id="PTHR11102">
    <property type="entry name" value="SEL-1-LIKE PROTEIN"/>
    <property type="match status" value="1"/>
</dbReference>
<accession>A0A1K1RWS6</accession>
<gene>
    <name evidence="1" type="ORF">SAMN05661012_04384</name>
    <name evidence="2" type="ORF">SR876_02470</name>
</gene>
<dbReference type="AlphaFoldDB" id="A0A1K1RWS6"/>
<dbReference type="EMBL" id="FPIZ01000015">
    <property type="protein sequence ID" value="SFW76624.1"/>
    <property type="molecule type" value="Genomic_DNA"/>
</dbReference>
<evidence type="ECO:0000313" key="3">
    <source>
        <dbReference type="Proteomes" id="UP000183788"/>
    </source>
</evidence>
<proteinExistence type="predicted"/>
<dbReference type="Pfam" id="PF08238">
    <property type="entry name" value="Sel1"/>
    <property type="match status" value="5"/>
</dbReference>
<dbReference type="RefSeq" id="WP_072363371.1">
    <property type="nucleotide sequence ID" value="NZ_CP139972.1"/>
</dbReference>
<organism evidence="1 3">
    <name type="scientific">Chitinophaga sancti</name>
    <dbReference type="NCBI Taxonomy" id="1004"/>
    <lineage>
        <taxon>Bacteria</taxon>
        <taxon>Pseudomonadati</taxon>
        <taxon>Bacteroidota</taxon>
        <taxon>Chitinophagia</taxon>
        <taxon>Chitinophagales</taxon>
        <taxon>Chitinophagaceae</taxon>
        <taxon>Chitinophaga</taxon>
    </lineage>
</organism>
<dbReference type="STRING" id="1004.SAMN05661012_04384"/>
<dbReference type="InterPro" id="IPR011990">
    <property type="entry name" value="TPR-like_helical_dom_sf"/>
</dbReference>
<sequence length="514" mass="58287">MSQSVYLSNTTFPAGNHTIMMERAYEMPLLLQPLLISGGFIDNDILYYDARPGIENIKRFYNFLDATKLIIHNKPHFIASKNKLFKYLDGLEYPYFSVDARQVFNMEEIPPAQQAAVWQADIAYNNAIITSAIDNNDISLLSYNKLKHVSMAFQSFSELLNYVDYHYGWGPIYQAAPREEAPSITQRNGKWGLLAADGTLLIDFKYEKIEHLHDDVFILKKDGSYSLAEDGEQFDLIIHKAIPPGFAWAFKGSEVYLIDQYGISRANKSLVQQEANNDIYDEEVREKLLAYANTPDGDMITDAYTPVEELYNIGVDAYNRHDYTSAIHYYTLAAQKGYAYAMNNLAFIYYMVDGYIDNEQAFYWYDQGAAAGNTNAINGLSLCYQHGIGTQPDIEKAIDLLYLAAKDGMASAHNNLGLLLYENDPEQALYHYHQAAALGEPDYDWLGFLYKEKGDIARAIEYFNTAIDNGYDDSHIELARIYLFEEGFIDNALAKEHIAAAEKAGLEIPDDLHS</sequence>
<dbReference type="PANTHER" id="PTHR11102:SF160">
    <property type="entry name" value="ERAD-ASSOCIATED E3 UBIQUITIN-PROTEIN LIGASE COMPONENT HRD3"/>
    <property type="match status" value="1"/>
</dbReference>
<dbReference type="InterPro" id="IPR006597">
    <property type="entry name" value="Sel1-like"/>
</dbReference>
<dbReference type="Proteomes" id="UP001326715">
    <property type="component" value="Chromosome"/>
</dbReference>
<dbReference type="EMBL" id="CP140154">
    <property type="protein sequence ID" value="WQG90346.1"/>
    <property type="molecule type" value="Genomic_DNA"/>
</dbReference>
<dbReference type="SUPFAM" id="SSF81901">
    <property type="entry name" value="HCP-like"/>
    <property type="match status" value="1"/>
</dbReference>
<keyword evidence="4" id="KW-1185">Reference proteome</keyword>
<name>A0A1K1RWS6_9BACT</name>
<evidence type="ECO:0000313" key="1">
    <source>
        <dbReference type="EMBL" id="SFW76624.1"/>
    </source>
</evidence>
<evidence type="ECO:0000313" key="2">
    <source>
        <dbReference type="EMBL" id="WQG90346.1"/>
    </source>
</evidence>
<dbReference type="OrthoDB" id="5464673at2"/>